<dbReference type="GO" id="GO:0046872">
    <property type="term" value="F:metal ion binding"/>
    <property type="evidence" value="ECO:0007669"/>
    <property type="project" value="UniProtKB-KW"/>
</dbReference>
<dbReference type="Gene3D" id="3.40.50.1010">
    <property type="entry name" value="5'-nuclease"/>
    <property type="match status" value="1"/>
</dbReference>
<comment type="caution">
    <text evidence="6">The sequence shown here is derived from an EMBL/GenBank/DDBJ whole genome shotgun (WGS) entry which is preliminary data.</text>
</comment>
<keyword evidence="4" id="KW-0460">Magnesium</keyword>
<accession>R4Z4N9</accession>
<dbReference type="AlphaFoldDB" id="R4Z4N9"/>
<evidence type="ECO:0000256" key="3">
    <source>
        <dbReference type="ARBA" id="ARBA00022801"/>
    </source>
</evidence>
<proteinExistence type="predicted"/>
<evidence type="ECO:0000256" key="4">
    <source>
        <dbReference type="ARBA" id="ARBA00022842"/>
    </source>
</evidence>
<keyword evidence="7" id="KW-1185">Reference proteome</keyword>
<evidence type="ECO:0000313" key="6">
    <source>
        <dbReference type="EMBL" id="CCM63532.1"/>
    </source>
</evidence>
<gene>
    <name evidence="6" type="ORF">BN381_250025</name>
</gene>
<dbReference type="Pfam" id="PF01850">
    <property type="entry name" value="PIN"/>
    <property type="match status" value="1"/>
</dbReference>
<dbReference type="RefSeq" id="WP_012226257.1">
    <property type="nucleotide sequence ID" value="NZ_HG422565.1"/>
</dbReference>
<keyword evidence="2" id="KW-0479">Metal-binding</keyword>
<dbReference type="GO" id="GO:0004518">
    <property type="term" value="F:nuclease activity"/>
    <property type="evidence" value="ECO:0007669"/>
    <property type="project" value="UniProtKB-KW"/>
</dbReference>
<evidence type="ECO:0000313" key="7">
    <source>
        <dbReference type="Proteomes" id="UP000018291"/>
    </source>
</evidence>
<name>R4Z4N9_9ACTN</name>
<organism evidence="6 7">
    <name type="scientific">Candidatus Neomicrothrix parvicella RN1</name>
    <dbReference type="NCBI Taxonomy" id="1229780"/>
    <lineage>
        <taxon>Bacteria</taxon>
        <taxon>Bacillati</taxon>
        <taxon>Actinomycetota</taxon>
        <taxon>Acidimicrobiia</taxon>
        <taxon>Acidimicrobiales</taxon>
        <taxon>Microthrixaceae</taxon>
        <taxon>Candidatus Neomicrothrix</taxon>
    </lineage>
</organism>
<evidence type="ECO:0000256" key="1">
    <source>
        <dbReference type="ARBA" id="ARBA00022722"/>
    </source>
</evidence>
<evidence type="ECO:0000256" key="2">
    <source>
        <dbReference type="ARBA" id="ARBA00022723"/>
    </source>
</evidence>
<keyword evidence="1" id="KW-0540">Nuclease</keyword>
<protein>
    <recommendedName>
        <fullName evidence="5">PIN domain-containing protein</fullName>
    </recommendedName>
</protein>
<dbReference type="OrthoDB" id="4773625at2"/>
<dbReference type="InterPro" id="IPR002716">
    <property type="entry name" value="PIN_dom"/>
</dbReference>
<dbReference type="STRING" id="1229780.BN381_250025"/>
<dbReference type="EMBL" id="CANL01000018">
    <property type="protein sequence ID" value="CCM63532.1"/>
    <property type="molecule type" value="Genomic_DNA"/>
</dbReference>
<feature type="domain" description="PIN" evidence="5">
    <location>
        <begin position="8"/>
        <end position="127"/>
    </location>
</feature>
<dbReference type="InterPro" id="IPR029060">
    <property type="entry name" value="PIN-like_dom_sf"/>
</dbReference>
<dbReference type="HOGENOM" id="CLU_1692281_0_0_11"/>
<dbReference type="SUPFAM" id="SSF88723">
    <property type="entry name" value="PIN domain-like"/>
    <property type="match status" value="1"/>
</dbReference>
<dbReference type="GO" id="GO:0016787">
    <property type="term" value="F:hydrolase activity"/>
    <property type="evidence" value="ECO:0007669"/>
    <property type="project" value="UniProtKB-KW"/>
</dbReference>
<evidence type="ECO:0000259" key="5">
    <source>
        <dbReference type="Pfam" id="PF01850"/>
    </source>
</evidence>
<dbReference type="Proteomes" id="UP000018291">
    <property type="component" value="Unassembled WGS sequence"/>
</dbReference>
<sequence length="155" mass="16864">MATEIPRIYLDSCVYIELFVGSPGTARFDASAALLRSANRGELRIVASEMVRVEVAHLEGVPSQGLRSIDEAFDSPAFLWIQLDRTIARAARAVVERGVLKPADAIHLCSAAIGKAESLCTWDSRLLSASRDPAAEVPIYRPEDRPGQQSLDVDT</sequence>
<reference evidence="6 7" key="1">
    <citation type="journal article" date="2013" name="ISME J.">
        <title>Metabolic model for the filamentous 'Candidatus Microthrix parvicella' based on genomic and metagenomic analyses.</title>
        <authorList>
            <person name="Jon McIlroy S."/>
            <person name="Kristiansen R."/>
            <person name="Albertsen M."/>
            <person name="Michael Karst S."/>
            <person name="Rossetti S."/>
            <person name="Lund Nielsen J."/>
            <person name="Tandoi V."/>
            <person name="James Seviour R."/>
            <person name="Nielsen P.H."/>
        </authorList>
    </citation>
    <scope>NUCLEOTIDE SEQUENCE [LARGE SCALE GENOMIC DNA]</scope>
    <source>
        <strain evidence="6 7">RN1</strain>
    </source>
</reference>
<keyword evidence="3" id="KW-0378">Hydrolase</keyword>